<evidence type="ECO:0000259" key="1">
    <source>
        <dbReference type="Pfam" id="PF01048"/>
    </source>
</evidence>
<dbReference type="STRING" id="180498.A0A067KK67"/>
<accession>A0A067KK67</accession>
<reference evidence="2 3" key="1">
    <citation type="journal article" date="2014" name="PLoS ONE">
        <title>Global Analysis of Gene Expression Profiles in Physic Nut (Jatropha curcas L.) Seedlings Exposed to Salt Stress.</title>
        <authorList>
            <person name="Zhang L."/>
            <person name="Zhang C."/>
            <person name="Wu P."/>
            <person name="Chen Y."/>
            <person name="Li M."/>
            <person name="Jiang H."/>
            <person name="Wu G."/>
        </authorList>
    </citation>
    <scope>NUCLEOTIDE SEQUENCE [LARGE SCALE GENOMIC DNA]</scope>
    <source>
        <strain evidence="3">cv. GZQX0401</strain>
        <tissue evidence="2">Young leaves</tissue>
    </source>
</reference>
<dbReference type="Proteomes" id="UP000027138">
    <property type="component" value="Unassembled WGS sequence"/>
</dbReference>
<protein>
    <recommendedName>
        <fullName evidence="1">Nucleoside phosphorylase domain-containing protein</fullName>
    </recommendedName>
</protein>
<dbReference type="InterPro" id="IPR035994">
    <property type="entry name" value="Nucleoside_phosphorylase_sf"/>
</dbReference>
<dbReference type="GO" id="GO:0003824">
    <property type="term" value="F:catalytic activity"/>
    <property type="evidence" value="ECO:0007669"/>
    <property type="project" value="InterPro"/>
</dbReference>
<dbReference type="GO" id="GO:0009116">
    <property type="term" value="P:nucleoside metabolic process"/>
    <property type="evidence" value="ECO:0007669"/>
    <property type="project" value="InterPro"/>
</dbReference>
<dbReference type="Pfam" id="PF01048">
    <property type="entry name" value="PNP_UDP_1"/>
    <property type="match status" value="1"/>
</dbReference>
<proteinExistence type="predicted"/>
<organism evidence="2 3">
    <name type="scientific">Jatropha curcas</name>
    <name type="common">Barbados nut</name>
    <dbReference type="NCBI Taxonomy" id="180498"/>
    <lineage>
        <taxon>Eukaryota</taxon>
        <taxon>Viridiplantae</taxon>
        <taxon>Streptophyta</taxon>
        <taxon>Embryophyta</taxon>
        <taxon>Tracheophyta</taxon>
        <taxon>Spermatophyta</taxon>
        <taxon>Magnoliopsida</taxon>
        <taxon>eudicotyledons</taxon>
        <taxon>Gunneridae</taxon>
        <taxon>Pentapetalae</taxon>
        <taxon>rosids</taxon>
        <taxon>fabids</taxon>
        <taxon>Malpighiales</taxon>
        <taxon>Euphorbiaceae</taxon>
        <taxon>Crotonoideae</taxon>
        <taxon>Jatropheae</taxon>
        <taxon>Jatropha</taxon>
    </lineage>
</organism>
<feature type="domain" description="Nucleoside phosphorylase" evidence="1">
    <location>
        <begin position="11"/>
        <end position="77"/>
    </location>
</feature>
<sequence>MLTFLGFTGKIFRIGKINCTDVVYARAGELMVNVGSTVQLLVDIFIVRGIVHFGGAASINGSVRTGDVSVPDQVAYTAA</sequence>
<evidence type="ECO:0000313" key="3">
    <source>
        <dbReference type="Proteomes" id="UP000027138"/>
    </source>
</evidence>
<dbReference type="PANTHER" id="PTHR21234">
    <property type="entry name" value="PURINE NUCLEOSIDE PHOSPHORYLASE"/>
    <property type="match status" value="1"/>
</dbReference>
<keyword evidence="3" id="KW-1185">Reference proteome</keyword>
<dbReference type="SUPFAM" id="SSF53167">
    <property type="entry name" value="Purine and uridine phosphorylases"/>
    <property type="match status" value="1"/>
</dbReference>
<dbReference type="PANTHER" id="PTHR21234:SF43">
    <property type="entry name" value="OS06G0112100 PROTEIN"/>
    <property type="match status" value="1"/>
</dbReference>
<gene>
    <name evidence="2" type="ORF">JCGZ_08889</name>
</gene>
<dbReference type="InterPro" id="IPR000845">
    <property type="entry name" value="Nucleoside_phosphorylase_d"/>
</dbReference>
<name>A0A067KK67_JATCU</name>
<dbReference type="AlphaFoldDB" id="A0A067KK67"/>
<dbReference type="EMBL" id="KK914425">
    <property type="protein sequence ID" value="KDP36636.1"/>
    <property type="molecule type" value="Genomic_DNA"/>
</dbReference>
<evidence type="ECO:0000313" key="2">
    <source>
        <dbReference type="EMBL" id="KDP36636.1"/>
    </source>
</evidence>
<dbReference type="Gene3D" id="3.40.50.1580">
    <property type="entry name" value="Nucleoside phosphorylase domain"/>
    <property type="match status" value="1"/>
</dbReference>
<dbReference type="OrthoDB" id="1916878at2759"/>